<dbReference type="PROSITE" id="PS50853">
    <property type="entry name" value="FN3"/>
    <property type="match status" value="1"/>
</dbReference>
<keyword evidence="2" id="KW-0732">Signal</keyword>
<organism evidence="4 5">
    <name type="scientific">Anaerofustis stercorihominis</name>
    <dbReference type="NCBI Taxonomy" id="214853"/>
    <lineage>
        <taxon>Bacteria</taxon>
        <taxon>Bacillati</taxon>
        <taxon>Bacillota</taxon>
        <taxon>Clostridia</taxon>
        <taxon>Eubacteriales</taxon>
        <taxon>Eubacteriaceae</taxon>
        <taxon>Anaerofustis</taxon>
    </lineage>
</organism>
<dbReference type="InterPro" id="IPR026906">
    <property type="entry name" value="LRR_5"/>
</dbReference>
<feature type="domain" description="Fibronectin type-III" evidence="3">
    <location>
        <begin position="1777"/>
        <end position="1870"/>
    </location>
</feature>
<dbReference type="Pfam" id="PF13306">
    <property type="entry name" value="LRR_5"/>
    <property type="match status" value="1"/>
</dbReference>
<dbReference type="Gene3D" id="2.60.40.2700">
    <property type="match status" value="1"/>
</dbReference>
<dbReference type="RefSeq" id="WP_117531649.1">
    <property type="nucleotide sequence ID" value="NZ_QUSM01000002.1"/>
</dbReference>
<dbReference type="Gene3D" id="3.80.10.10">
    <property type="entry name" value="Ribonuclease Inhibitor"/>
    <property type="match status" value="1"/>
</dbReference>
<feature type="signal peptide" evidence="2">
    <location>
        <begin position="1"/>
        <end position="26"/>
    </location>
</feature>
<dbReference type="InterPro" id="IPR003343">
    <property type="entry name" value="Big_2"/>
</dbReference>
<protein>
    <recommendedName>
        <fullName evidence="3">Fibronectin type-III domain-containing protein</fullName>
    </recommendedName>
</protein>
<accession>A0A3E3E1W2</accession>
<evidence type="ECO:0000256" key="1">
    <source>
        <dbReference type="SAM" id="MobiDB-lite"/>
    </source>
</evidence>
<dbReference type="Gene3D" id="2.60.40.1080">
    <property type="match status" value="1"/>
</dbReference>
<reference evidence="4 5" key="1">
    <citation type="submission" date="2018-08" db="EMBL/GenBank/DDBJ databases">
        <title>A genome reference for cultivated species of the human gut microbiota.</title>
        <authorList>
            <person name="Zou Y."/>
            <person name="Xue W."/>
            <person name="Luo G."/>
        </authorList>
    </citation>
    <scope>NUCLEOTIDE SEQUENCE [LARGE SCALE GENOMIC DNA]</scope>
    <source>
        <strain evidence="4 5">AM25-6</strain>
    </source>
</reference>
<dbReference type="Gene3D" id="2.60.40.10">
    <property type="entry name" value="Immunoglobulins"/>
    <property type="match status" value="1"/>
</dbReference>
<feature type="compositionally biased region" description="Polar residues" evidence="1">
    <location>
        <begin position="43"/>
        <end position="53"/>
    </location>
</feature>
<dbReference type="SUPFAM" id="SSF51126">
    <property type="entry name" value="Pectin lyase-like"/>
    <property type="match status" value="1"/>
</dbReference>
<dbReference type="SMART" id="SM00635">
    <property type="entry name" value="BID_2"/>
    <property type="match status" value="1"/>
</dbReference>
<feature type="chain" id="PRO_5017785315" description="Fibronectin type-III domain-containing protein" evidence="2">
    <location>
        <begin position="27"/>
        <end position="1870"/>
    </location>
</feature>
<evidence type="ECO:0000259" key="3">
    <source>
        <dbReference type="PROSITE" id="PS50853"/>
    </source>
</evidence>
<feature type="region of interest" description="Disordered" evidence="1">
    <location>
        <begin position="43"/>
        <end position="90"/>
    </location>
</feature>
<dbReference type="Pfam" id="PF02368">
    <property type="entry name" value="Big_2"/>
    <property type="match status" value="1"/>
</dbReference>
<dbReference type="InterPro" id="IPR036116">
    <property type="entry name" value="FN3_sf"/>
</dbReference>
<dbReference type="SUPFAM" id="SSF49373">
    <property type="entry name" value="Invasin/intimin cell-adhesion fragments"/>
    <property type="match status" value="1"/>
</dbReference>
<dbReference type="InterPro" id="IPR011050">
    <property type="entry name" value="Pectin_lyase_fold/virulence"/>
</dbReference>
<dbReference type="InterPro" id="IPR003961">
    <property type="entry name" value="FN3_dom"/>
</dbReference>
<proteinExistence type="predicted"/>
<evidence type="ECO:0000313" key="5">
    <source>
        <dbReference type="Proteomes" id="UP000261212"/>
    </source>
</evidence>
<evidence type="ECO:0000313" key="4">
    <source>
        <dbReference type="EMBL" id="RGD75453.1"/>
    </source>
</evidence>
<dbReference type="CDD" id="cd00063">
    <property type="entry name" value="FN3"/>
    <property type="match status" value="1"/>
</dbReference>
<dbReference type="InterPro" id="IPR032675">
    <property type="entry name" value="LRR_dom_sf"/>
</dbReference>
<comment type="caution">
    <text evidence="4">The sequence shown here is derived from an EMBL/GenBank/DDBJ whole genome shotgun (WGS) entry which is preliminary data.</text>
</comment>
<dbReference type="InterPro" id="IPR008964">
    <property type="entry name" value="Invasin/intimin_cell_adhesion"/>
</dbReference>
<dbReference type="SUPFAM" id="SSF49265">
    <property type="entry name" value="Fibronectin type III"/>
    <property type="match status" value="1"/>
</dbReference>
<evidence type="ECO:0000256" key="2">
    <source>
        <dbReference type="SAM" id="SignalP"/>
    </source>
</evidence>
<dbReference type="EMBL" id="QUSM01000002">
    <property type="protein sequence ID" value="RGD75453.1"/>
    <property type="molecule type" value="Genomic_DNA"/>
</dbReference>
<name>A0A3E3E1W2_9FIRM</name>
<gene>
    <name evidence="4" type="ORF">DW687_03770</name>
</gene>
<dbReference type="Proteomes" id="UP000261212">
    <property type="component" value="Unassembled WGS sequence"/>
</dbReference>
<sequence>MKGVKKSLSLFLCFFLMIGYTTPIFAEENIGGNINDLKNNTEVSQQENVTSENEGSKEEEKADMKSEEADKNVTEEKSGEEKSVKKQKNIKSTADVSQSEKVVLKYWYDEDKSSASSLTMAGGSGYFDKGKITLDTSKKIINFEIEKYAGLNYSNELCEVTDFSNIEVSFQNAMGVFVVEHTSNTFSIPVEYLNQNRDSYDNIRLVDSKSFTGFTMSAAIDVGEESSKSVDYTKYAGTYKDDKGNKIVINDDGRAVIDGTQADNNHIDLEFLIKENKLSLTSLKIYTYTDNISFDYDDINKTLSYVKITSNGGAGKNVPQFVYDSKNAPLKKAQGIKVSSQNGDFYTISEAVSTANRGDTVSIPEEAYAETITLDKNITLKGSGEGNAKVKGRALISESVTIDGVDFEYESSNEDDRGVILISDNDGITVDIKNSALTQKAGDKGIDTVFIGNLKDITVNMENCDLKSIGDGSHGITFEADHSALNLNKCSISADDTSSCAVAVMKGYNDVNIKNCDISSKKYHAVSLFDTNNTLTSDKSNIKGYGAIVLSASDGSGKIAAKNTVINVKNGSVLTGIENADGKDFGVICSKFDKDGGDTAAADNVKITVSDSTVKAVDANAPDAGKEHLIMLNGKNNEIYILNSSLLTGEGDYIKAGSIKDPDSIKLSDNYWGSRNPDFAGKIEIANLQNPDVGGYYVDENLNIKSTDINSIKLNKNKLTLKEGGSEKLEYTVDANQGADYSVSFESSDENIVGVDSDGNVLGLKEGTAKVTVCALSNIDNDSKYASCEVSVVKDDGKSVPEISGSSLYANGNDITIRQKAGSDTGVSIYYNDGNDSITYDKNNLTIYGDDKNHSVKKASVCMYSGTVSKIVGLNATGNDADVDINILGGTVSSELRGAWIQYADKDKGPLSVGNINIKVSGGQIGSVYAIQGQGENREITAKSVNVDVRYAGVLTNGQYGIYNGGIVKGDLTLNFLGCAMKPTNYPKIYGIYNQTNSNNKSQYVGGNLSVNVNNCTGMENAEIYGASDHADINNMSVNVTNTDVSKIYGGMKYVNVINNSAVNVVNTKSSMMNVSGECILANGEYNFFKKGSLNLSGNITFSGYVYGGGQGGTVSYYSGMNEENGKVYFISSSGEKDEISKIGNFDNIDINIDGPTFENLVVFGSGGYTSVGNIRGEVKNANFKTGVNIGSQNGYTKKIDVDFSDNVYCSEEVAFLWRGFYDDVNFDMSKTCNVKALYVGSDYPPNGDAVIRNNINVNIEKGAKVYDPVFGPYIDKAKNVNINASGTVFSLKDIPLNSSENKKSYNINKGSIWKLYAGMKIDEGVSLNAEGKVYINERLDLDGTLTASKDVVNIEESDNDLKTIFDISSDGLVMIKKADLTGINKEGLSLNDMGRLPVMSISTDTYNGSVFGLDEGELPNGYSVLYSNKASTDPKDYSLDIMKFRDVGKHNVYYMLMNENGIRAFKVSRVDILSDIEEVSLSGGKVTYLYDIYSGDVTVKGIKGNFTSKVDLPMNVNVESVGSRKITKIGREAFYKCSSLSGMVLPSSVREIEDYAFFDCTKLNGIYIPSSVKVIGENVFGNKSSSFTIYSESGSYAESYAKENGYKFVVCTKPVITVNAVSSTYYKNQSAKALSVKASGGDLKYQWYSNTKNSLSGAKAIKGAVSASYKPSTNKEGTTYYFVKVQNYLGNITGKIAKISVKPNIASAKISGIKKKVYTGKKIGQKPVIKIGKKTLKQNKDYKLSYRDNLKAGKAYVTITGINTYAGSVKKGFIIKPKKGAISKASTKSKSVTLTIKSQKSSGVLKYHVAYKVKDSNTYYKYVTTEDLKYTIKKLKKNKIYSFRVRGRIDVGSKVYYGDWSKIKNVKVK</sequence>
<feature type="compositionally biased region" description="Basic and acidic residues" evidence="1">
    <location>
        <begin position="54"/>
        <end position="84"/>
    </location>
</feature>
<dbReference type="InterPro" id="IPR013783">
    <property type="entry name" value="Ig-like_fold"/>
</dbReference>